<proteinExistence type="predicted"/>
<accession>A0A250XPM5</accession>
<dbReference type="Proteomes" id="UP000232323">
    <property type="component" value="Unassembled WGS sequence"/>
</dbReference>
<comment type="caution">
    <text evidence="1">The sequence shown here is derived from an EMBL/GenBank/DDBJ whole genome shotgun (WGS) entry which is preliminary data.</text>
</comment>
<dbReference type="EMBL" id="BEGY01000139">
    <property type="protein sequence ID" value="GAX84882.1"/>
    <property type="molecule type" value="Genomic_DNA"/>
</dbReference>
<evidence type="ECO:0000313" key="2">
    <source>
        <dbReference type="Proteomes" id="UP000232323"/>
    </source>
</evidence>
<reference evidence="1 2" key="1">
    <citation type="submission" date="2017-08" db="EMBL/GenBank/DDBJ databases">
        <title>Acidophilic green algal genome provides insights into adaptation to an acidic environment.</title>
        <authorList>
            <person name="Hirooka S."/>
            <person name="Hirose Y."/>
            <person name="Kanesaki Y."/>
            <person name="Higuchi S."/>
            <person name="Fujiwara T."/>
            <person name="Onuma R."/>
            <person name="Era A."/>
            <person name="Ohbayashi R."/>
            <person name="Uzuka A."/>
            <person name="Nozaki H."/>
            <person name="Yoshikawa H."/>
            <person name="Miyagishima S.Y."/>
        </authorList>
    </citation>
    <scope>NUCLEOTIDE SEQUENCE [LARGE SCALE GENOMIC DNA]</scope>
    <source>
        <strain evidence="1 2">NIES-2499</strain>
    </source>
</reference>
<sequence>MLRGEEEVHKSLEEALHETGYQLGNGRASFHAEAAQQDVKATLSWGYANIDDLRARKLYMDPDFLPFRLLETILMLKNFQSMKRASNRTLRDHMYYHEYGPHLSGWDSSQHDRLLNALHQCNVNVTGISYNGTELMAENETGIRADTSARRPKGSEDELYLRDWEFQLVFRLPLYLGLMQRY</sequence>
<gene>
    <name evidence="1" type="ORF">CEUSTIGMA_g12303.t1</name>
</gene>
<protein>
    <submittedName>
        <fullName evidence="1">Uncharacterized protein</fullName>
    </submittedName>
</protein>
<dbReference type="AlphaFoldDB" id="A0A250XPM5"/>
<keyword evidence="2" id="KW-1185">Reference proteome</keyword>
<name>A0A250XPM5_9CHLO</name>
<evidence type="ECO:0000313" key="1">
    <source>
        <dbReference type="EMBL" id="GAX84882.1"/>
    </source>
</evidence>
<organism evidence="1 2">
    <name type="scientific">Chlamydomonas eustigma</name>
    <dbReference type="NCBI Taxonomy" id="1157962"/>
    <lineage>
        <taxon>Eukaryota</taxon>
        <taxon>Viridiplantae</taxon>
        <taxon>Chlorophyta</taxon>
        <taxon>core chlorophytes</taxon>
        <taxon>Chlorophyceae</taxon>
        <taxon>CS clade</taxon>
        <taxon>Chlamydomonadales</taxon>
        <taxon>Chlamydomonadaceae</taxon>
        <taxon>Chlamydomonas</taxon>
    </lineage>
</organism>